<evidence type="ECO:0000313" key="3">
    <source>
        <dbReference type="Proteomes" id="UP000244722"/>
    </source>
</evidence>
<dbReference type="AlphaFoldDB" id="A0A2T6ZQM0"/>
<evidence type="ECO:0000256" key="1">
    <source>
        <dbReference type="SAM" id="MobiDB-lite"/>
    </source>
</evidence>
<keyword evidence="3" id="KW-1185">Reference proteome</keyword>
<comment type="caution">
    <text evidence="2">The sequence shown here is derived from an EMBL/GenBank/DDBJ whole genome shotgun (WGS) entry which is preliminary data.</text>
</comment>
<feature type="compositionally biased region" description="Acidic residues" evidence="1">
    <location>
        <begin position="12"/>
        <end position="21"/>
    </location>
</feature>
<evidence type="ECO:0000313" key="2">
    <source>
        <dbReference type="EMBL" id="PUU77785.1"/>
    </source>
</evidence>
<dbReference type="STRING" id="42251.A0A2T6ZQM0"/>
<organism evidence="2 3">
    <name type="scientific">Tuber borchii</name>
    <name type="common">White truffle</name>
    <dbReference type="NCBI Taxonomy" id="42251"/>
    <lineage>
        <taxon>Eukaryota</taxon>
        <taxon>Fungi</taxon>
        <taxon>Dikarya</taxon>
        <taxon>Ascomycota</taxon>
        <taxon>Pezizomycotina</taxon>
        <taxon>Pezizomycetes</taxon>
        <taxon>Pezizales</taxon>
        <taxon>Tuberaceae</taxon>
        <taxon>Tuber</taxon>
    </lineage>
</organism>
<gene>
    <name evidence="2" type="ORF">B9Z19DRAFT_1108678</name>
</gene>
<dbReference type="OrthoDB" id="5801062at2759"/>
<reference evidence="2 3" key="1">
    <citation type="submission" date="2017-04" db="EMBL/GenBank/DDBJ databases">
        <title>Draft genome sequence of Tuber borchii Vittad., a whitish edible truffle.</title>
        <authorList>
            <consortium name="DOE Joint Genome Institute"/>
            <person name="Murat C."/>
            <person name="Kuo A."/>
            <person name="Barry K.W."/>
            <person name="Clum A."/>
            <person name="Dockter R.B."/>
            <person name="Fauchery L."/>
            <person name="Iotti M."/>
            <person name="Kohler A."/>
            <person name="Labutti K."/>
            <person name="Lindquist E.A."/>
            <person name="Lipzen A."/>
            <person name="Ohm R.A."/>
            <person name="Wang M."/>
            <person name="Grigoriev I.V."/>
            <person name="Zambonelli A."/>
            <person name="Martin F.M."/>
        </authorList>
    </citation>
    <scope>NUCLEOTIDE SEQUENCE [LARGE SCALE GENOMIC DNA]</scope>
    <source>
        <strain evidence="2 3">Tbo3840</strain>
    </source>
</reference>
<accession>A0A2T6ZQM0</accession>
<sequence>MSGGFRIASTEDTGEIQDTENDLPVLTFSLPTTGEGKPLGIRSGTYLARPTTPVGTARAEPGSSTPFSAPNKGSNSTILPEPAGDSTVPAVPTRASTLLSVPPTNRTILPVLSSHCTVLPSPSSDSTVPPSPSSDSTFLPVLVSVFTRIWEFQIPLENIFANDQPKVLDPKDSIIFSLRELEAHVIGSPQGTTKPPRLLGDLAE</sequence>
<feature type="region of interest" description="Disordered" evidence="1">
    <location>
        <begin position="1"/>
        <end position="90"/>
    </location>
</feature>
<dbReference type="EMBL" id="NESQ01000141">
    <property type="protein sequence ID" value="PUU77785.1"/>
    <property type="molecule type" value="Genomic_DNA"/>
</dbReference>
<proteinExistence type="predicted"/>
<feature type="compositionally biased region" description="Polar residues" evidence="1">
    <location>
        <begin position="62"/>
        <end position="78"/>
    </location>
</feature>
<protein>
    <submittedName>
        <fullName evidence="2">Uncharacterized protein</fullName>
    </submittedName>
</protein>
<name>A0A2T6ZQM0_TUBBO</name>
<dbReference type="Proteomes" id="UP000244722">
    <property type="component" value="Unassembled WGS sequence"/>
</dbReference>